<name>I4EKZ6_9BACT</name>
<gene>
    <name evidence="1" type="ORF">NITHO_4880003</name>
</gene>
<comment type="caution">
    <text evidence="1">The sequence shown here is derived from an EMBL/GenBank/DDBJ whole genome shotgun (WGS) entry which is preliminary data.</text>
</comment>
<sequence length="71" mass="7939">MIELTQQGIRTILQALEAAQYDARQVAQEPGYLRVAAAEEELRLASLMNLFGQINHPDGPRYRLTPVSEGE</sequence>
<evidence type="ECO:0000313" key="2">
    <source>
        <dbReference type="Proteomes" id="UP000004221"/>
    </source>
</evidence>
<evidence type="ECO:0000313" key="1">
    <source>
        <dbReference type="EMBL" id="CCF85358.1"/>
    </source>
</evidence>
<dbReference type="AlphaFoldDB" id="I4EKZ6"/>
<proteinExistence type="predicted"/>
<reference evidence="1 2" key="1">
    <citation type="journal article" date="2012" name="ISME J.">
        <title>Nitrification expanded: discovery, physiology and genomics of a nitrite-oxidizing bacterium from the phylum Chloroflexi.</title>
        <authorList>
            <person name="Sorokin D.Y."/>
            <person name="Lucker S."/>
            <person name="Vejmelkova D."/>
            <person name="Kostrikina N.A."/>
            <person name="Kleerebezem R."/>
            <person name="Rijpstra W.I."/>
            <person name="Damste J.S."/>
            <person name="Le Paslier D."/>
            <person name="Muyzer G."/>
            <person name="Wagner M."/>
            <person name="van Loosdrecht M.C."/>
            <person name="Daims H."/>
        </authorList>
    </citation>
    <scope>NUCLEOTIDE SEQUENCE [LARGE SCALE GENOMIC DNA]</scope>
    <source>
        <strain evidence="2">none</strain>
    </source>
</reference>
<organism evidence="1 2">
    <name type="scientific">Nitrolancea hollandica Lb</name>
    <dbReference type="NCBI Taxonomy" id="1129897"/>
    <lineage>
        <taxon>Bacteria</taxon>
        <taxon>Pseudomonadati</taxon>
        <taxon>Thermomicrobiota</taxon>
        <taxon>Thermomicrobia</taxon>
        <taxon>Sphaerobacterales</taxon>
        <taxon>Sphaerobacterineae</taxon>
        <taxon>Sphaerobacteraceae</taxon>
        <taxon>Nitrolancea</taxon>
    </lineage>
</organism>
<dbReference type="EMBL" id="CAGS01000432">
    <property type="protein sequence ID" value="CCF85358.1"/>
    <property type="molecule type" value="Genomic_DNA"/>
</dbReference>
<dbReference type="Proteomes" id="UP000004221">
    <property type="component" value="Unassembled WGS sequence"/>
</dbReference>
<protein>
    <submittedName>
        <fullName evidence="1">Uncharacterized protein</fullName>
    </submittedName>
</protein>
<dbReference type="RefSeq" id="WP_008480207.1">
    <property type="nucleotide sequence ID" value="NZ_CAGS01000432.1"/>
</dbReference>
<accession>I4EKZ6</accession>
<keyword evidence="2" id="KW-1185">Reference proteome</keyword>